<keyword evidence="5 9" id="KW-1133">Transmembrane helix</keyword>
<dbReference type="Gene3D" id="1.20.1280.290">
    <property type="match status" value="2"/>
</dbReference>
<evidence type="ECO:0000256" key="6">
    <source>
        <dbReference type="ARBA" id="ARBA00023136"/>
    </source>
</evidence>
<evidence type="ECO:0000256" key="3">
    <source>
        <dbReference type="ARBA" id="ARBA00022692"/>
    </source>
</evidence>
<name>A0A507FHY2_9FUNG</name>
<evidence type="ECO:0000256" key="9">
    <source>
        <dbReference type="SAM" id="Phobius"/>
    </source>
</evidence>
<evidence type="ECO:0008006" key="12">
    <source>
        <dbReference type="Google" id="ProtNLM"/>
    </source>
</evidence>
<evidence type="ECO:0000256" key="4">
    <source>
        <dbReference type="ARBA" id="ARBA00022737"/>
    </source>
</evidence>
<evidence type="ECO:0000313" key="10">
    <source>
        <dbReference type="EMBL" id="TPX75822.1"/>
    </source>
</evidence>
<accession>A0A507FHY2</accession>
<keyword evidence="2" id="KW-0813">Transport</keyword>
<feature type="transmembrane region" description="Helical" evidence="9">
    <location>
        <begin position="230"/>
        <end position="252"/>
    </location>
</feature>
<evidence type="ECO:0000313" key="11">
    <source>
        <dbReference type="Proteomes" id="UP000320333"/>
    </source>
</evidence>
<dbReference type="SMART" id="SM00679">
    <property type="entry name" value="CTNS"/>
    <property type="match status" value="2"/>
</dbReference>
<dbReference type="OrthoDB" id="271506at2759"/>
<evidence type="ECO:0000256" key="5">
    <source>
        <dbReference type="ARBA" id="ARBA00022989"/>
    </source>
</evidence>
<dbReference type="InterPro" id="IPR016817">
    <property type="entry name" value="MannP-dilichol_defect-1"/>
</dbReference>
<comment type="similarity">
    <text evidence="7">Belongs to the MPDU1 (TC 2.A.43.3) family.</text>
</comment>
<protein>
    <recommendedName>
        <fullName evidence="12">Mannose-P-dolichol utilization defect 1 protein homolog</fullName>
    </recommendedName>
</protein>
<feature type="transmembrane region" description="Helical" evidence="9">
    <location>
        <begin position="91"/>
        <end position="112"/>
    </location>
</feature>
<keyword evidence="11" id="KW-1185">Reference proteome</keyword>
<evidence type="ECO:0000256" key="7">
    <source>
        <dbReference type="ARBA" id="ARBA00038475"/>
    </source>
</evidence>
<dbReference type="InterPro" id="IPR006603">
    <property type="entry name" value="PQ-loop_rpt"/>
</dbReference>
<evidence type="ECO:0000256" key="8">
    <source>
        <dbReference type="SAM" id="MobiDB-lite"/>
    </source>
</evidence>
<dbReference type="PANTHER" id="PTHR12226:SF2">
    <property type="entry name" value="MANNOSE-P-DOLICHOL UTILIZATION DEFECT 1 PROTEIN"/>
    <property type="match status" value="1"/>
</dbReference>
<keyword evidence="3 9" id="KW-0812">Transmembrane</keyword>
<organism evidence="10 11">
    <name type="scientific">Chytriomyces confervae</name>
    <dbReference type="NCBI Taxonomy" id="246404"/>
    <lineage>
        <taxon>Eukaryota</taxon>
        <taxon>Fungi</taxon>
        <taxon>Fungi incertae sedis</taxon>
        <taxon>Chytridiomycota</taxon>
        <taxon>Chytridiomycota incertae sedis</taxon>
        <taxon>Chytridiomycetes</taxon>
        <taxon>Chytridiales</taxon>
        <taxon>Chytriomycetaceae</taxon>
        <taxon>Chytriomyces</taxon>
    </lineage>
</organism>
<dbReference type="Proteomes" id="UP000320333">
    <property type="component" value="Unassembled WGS sequence"/>
</dbReference>
<comment type="caution">
    <text evidence="10">The sequence shown here is derived from an EMBL/GenBank/DDBJ whole genome shotgun (WGS) entry which is preliminary data.</text>
</comment>
<dbReference type="FunFam" id="1.20.1280.290:FF:000006">
    <property type="entry name" value="mannose-P-dolichol utilization defect 1 protein"/>
    <property type="match status" value="1"/>
</dbReference>
<sequence>MALTGNKFTDLGEIAQVYAGVLDTFLVAPLVGPQCSKRIVTGVFTLDAGVVRDSCFSLLVSKGLGLGIVVGGSIVKVPQILKIFNSGSARGISLVSYVLETLAYVITLSYNLRRDNPFSTYGEVAFITLQNVIILLMLTFYSKKYVSLVGVTAFFAAATYALNSDLLPDSLLVSLQWAAIVISTVSKLPQIYANFANGDTGALSAITVALQFVGSAARIFTTLREVKDQVILVSFIMATALNGILFGQVLLLGGGKGAAKKKGSAAKNAAKKAKSASKKD</sequence>
<keyword evidence="4" id="KW-0677">Repeat</keyword>
<feature type="compositionally biased region" description="Basic residues" evidence="8">
    <location>
        <begin position="258"/>
        <end position="280"/>
    </location>
</feature>
<keyword evidence="6 9" id="KW-0472">Membrane</keyword>
<feature type="transmembrane region" description="Helical" evidence="9">
    <location>
        <begin position="145"/>
        <end position="162"/>
    </location>
</feature>
<gene>
    <name evidence="10" type="ORF">CcCBS67573_g02932</name>
</gene>
<dbReference type="EMBL" id="QEAP01000067">
    <property type="protein sequence ID" value="TPX75822.1"/>
    <property type="molecule type" value="Genomic_DNA"/>
</dbReference>
<dbReference type="GO" id="GO:0016020">
    <property type="term" value="C:membrane"/>
    <property type="evidence" value="ECO:0007669"/>
    <property type="project" value="UniProtKB-SubCell"/>
</dbReference>
<dbReference type="Pfam" id="PF04193">
    <property type="entry name" value="PQ-loop"/>
    <property type="match status" value="2"/>
</dbReference>
<proteinExistence type="inferred from homology"/>
<comment type="subcellular location">
    <subcellularLocation>
        <location evidence="1">Membrane</location>
        <topology evidence="1">Multi-pass membrane protein</topology>
    </subcellularLocation>
</comment>
<evidence type="ECO:0000256" key="1">
    <source>
        <dbReference type="ARBA" id="ARBA00004141"/>
    </source>
</evidence>
<evidence type="ECO:0000256" key="2">
    <source>
        <dbReference type="ARBA" id="ARBA00022448"/>
    </source>
</evidence>
<feature type="region of interest" description="Disordered" evidence="8">
    <location>
        <begin position="257"/>
        <end position="280"/>
    </location>
</feature>
<dbReference type="AlphaFoldDB" id="A0A507FHY2"/>
<dbReference type="PANTHER" id="PTHR12226">
    <property type="entry name" value="MANNOSE-P-DOLICHOL UTILIZATION DEFECT 1 LEC35 -RELATED"/>
    <property type="match status" value="1"/>
</dbReference>
<feature type="transmembrane region" description="Helical" evidence="9">
    <location>
        <begin position="118"/>
        <end position="138"/>
    </location>
</feature>
<reference evidence="10 11" key="1">
    <citation type="journal article" date="2019" name="Sci. Rep.">
        <title>Comparative genomics of chytrid fungi reveal insights into the obligate biotrophic and pathogenic lifestyle of Synchytrium endobioticum.</title>
        <authorList>
            <person name="van de Vossenberg B.T.L.H."/>
            <person name="Warris S."/>
            <person name="Nguyen H.D.T."/>
            <person name="van Gent-Pelzer M.P.E."/>
            <person name="Joly D.L."/>
            <person name="van de Geest H.C."/>
            <person name="Bonants P.J.M."/>
            <person name="Smith D.S."/>
            <person name="Levesque C.A."/>
            <person name="van der Lee T.A.J."/>
        </authorList>
    </citation>
    <scope>NUCLEOTIDE SEQUENCE [LARGE SCALE GENOMIC DNA]</scope>
    <source>
        <strain evidence="10 11">CBS 675.73</strain>
    </source>
</reference>